<feature type="region of interest" description="Disordered" evidence="1">
    <location>
        <begin position="1103"/>
        <end position="1133"/>
    </location>
</feature>
<feature type="compositionally biased region" description="Low complexity" evidence="1">
    <location>
        <begin position="668"/>
        <end position="696"/>
    </location>
</feature>
<feature type="compositionally biased region" description="Basic and acidic residues" evidence="1">
    <location>
        <begin position="2890"/>
        <end position="2902"/>
    </location>
</feature>
<evidence type="ECO:0000313" key="3">
    <source>
        <dbReference type="Proteomes" id="UP000299084"/>
    </source>
</evidence>
<proteinExistence type="predicted"/>
<feature type="compositionally biased region" description="Low complexity" evidence="1">
    <location>
        <begin position="451"/>
        <end position="463"/>
    </location>
</feature>
<feature type="region of interest" description="Disordered" evidence="1">
    <location>
        <begin position="2014"/>
        <end position="2056"/>
    </location>
</feature>
<feature type="region of interest" description="Disordered" evidence="1">
    <location>
        <begin position="208"/>
        <end position="301"/>
    </location>
</feature>
<feature type="compositionally biased region" description="Polar residues" evidence="1">
    <location>
        <begin position="2747"/>
        <end position="2762"/>
    </location>
</feature>
<feature type="compositionally biased region" description="Low complexity" evidence="1">
    <location>
        <begin position="1875"/>
        <end position="1884"/>
    </location>
</feature>
<feature type="compositionally biased region" description="Gly residues" evidence="1">
    <location>
        <begin position="2289"/>
        <end position="2303"/>
    </location>
</feature>
<feature type="compositionally biased region" description="Low complexity" evidence="1">
    <location>
        <begin position="1746"/>
        <end position="1757"/>
    </location>
</feature>
<feature type="region of interest" description="Disordered" evidence="1">
    <location>
        <begin position="2258"/>
        <end position="2335"/>
    </location>
</feature>
<dbReference type="Proteomes" id="UP000299084">
    <property type="component" value="Unassembled WGS sequence"/>
</dbReference>
<feature type="compositionally biased region" description="Gly residues" evidence="1">
    <location>
        <begin position="1"/>
        <end position="12"/>
    </location>
</feature>
<feature type="compositionally biased region" description="Low complexity" evidence="1">
    <location>
        <begin position="1623"/>
        <end position="1690"/>
    </location>
</feature>
<feature type="compositionally biased region" description="Low complexity" evidence="1">
    <location>
        <begin position="2258"/>
        <end position="2288"/>
    </location>
</feature>
<feature type="region of interest" description="Disordered" evidence="1">
    <location>
        <begin position="1423"/>
        <end position="1455"/>
    </location>
</feature>
<feature type="region of interest" description="Disordered" evidence="1">
    <location>
        <begin position="1470"/>
        <end position="1525"/>
    </location>
</feature>
<feature type="compositionally biased region" description="Low complexity" evidence="1">
    <location>
        <begin position="2031"/>
        <end position="2050"/>
    </location>
</feature>
<feature type="region of interest" description="Disordered" evidence="1">
    <location>
        <begin position="2601"/>
        <end position="2642"/>
    </location>
</feature>
<feature type="region of interest" description="Disordered" evidence="1">
    <location>
        <begin position="1817"/>
        <end position="1989"/>
    </location>
</feature>
<feature type="region of interest" description="Disordered" evidence="1">
    <location>
        <begin position="446"/>
        <end position="578"/>
    </location>
</feature>
<feature type="compositionally biased region" description="Basic and acidic residues" evidence="1">
    <location>
        <begin position="544"/>
        <end position="556"/>
    </location>
</feature>
<feature type="region of interest" description="Disordered" evidence="1">
    <location>
        <begin position="2667"/>
        <end position="2687"/>
    </location>
</feature>
<organism evidence="2 3">
    <name type="scientific">Camelus dromedarius</name>
    <name type="common">Dromedary</name>
    <name type="synonym">Arabian camel</name>
    <dbReference type="NCBI Taxonomy" id="9838"/>
    <lineage>
        <taxon>Eukaryota</taxon>
        <taxon>Metazoa</taxon>
        <taxon>Chordata</taxon>
        <taxon>Craniata</taxon>
        <taxon>Vertebrata</taxon>
        <taxon>Euteleostomi</taxon>
        <taxon>Mammalia</taxon>
        <taxon>Eutheria</taxon>
        <taxon>Laurasiatheria</taxon>
        <taxon>Artiodactyla</taxon>
        <taxon>Tylopoda</taxon>
        <taxon>Camelidae</taxon>
        <taxon>Camelus</taxon>
    </lineage>
</organism>
<name>A0A5N4DDZ7_CAMDR</name>
<feature type="compositionally biased region" description="Low complexity" evidence="1">
    <location>
        <begin position="1940"/>
        <end position="1951"/>
    </location>
</feature>
<feature type="region of interest" description="Disordered" evidence="1">
    <location>
        <begin position="1228"/>
        <end position="1329"/>
    </location>
</feature>
<gene>
    <name evidence="2" type="ORF">Cadr_000016982</name>
</gene>
<feature type="region of interest" description="Disordered" evidence="1">
    <location>
        <begin position="1"/>
        <end position="112"/>
    </location>
</feature>
<feature type="compositionally biased region" description="Low complexity" evidence="1">
    <location>
        <begin position="1470"/>
        <end position="1491"/>
    </location>
</feature>
<feature type="compositionally biased region" description="Basic and acidic residues" evidence="1">
    <location>
        <begin position="59"/>
        <end position="73"/>
    </location>
</feature>
<feature type="region of interest" description="Disordered" evidence="1">
    <location>
        <begin position="902"/>
        <end position="934"/>
    </location>
</feature>
<feature type="region of interest" description="Disordered" evidence="1">
    <location>
        <begin position="1608"/>
        <end position="1767"/>
    </location>
</feature>
<feature type="region of interest" description="Disordered" evidence="1">
    <location>
        <begin position="668"/>
        <end position="753"/>
    </location>
</feature>
<feature type="region of interest" description="Disordered" evidence="1">
    <location>
        <begin position="332"/>
        <end position="357"/>
    </location>
</feature>
<evidence type="ECO:0000313" key="2">
    <source>
        <dbReference type="EMBL" id="KAB1269393.1"/>
    </source>
</evidence>
<evidence type="ECO:0000256" key="1">
    <source>
        <dbReference type="SAM" id="MobiDB-lite"/>
    </source>
</evidence>
<dbReference type="EMBL" id="JWIN03000012">
    <property type="protein sequence ID" value="KAB1269393.1"/>
    <property type="molecule type" value="Genomic_DNA"/>
</dbReference>
<comment type="caution">
    <text evidence="2">The sequence shown here is derived from an EMBL/GenBank/DDBJ whole genome shotgun (WGS) entry which is preliminary data.</text>
</comment>
<keyword evidence="3" id="KW-1185">Reference proteome</keyword>
<feature type="compositionally biased region" description="Low complexity" evidence="1">
    <location>
        <begin position="33"/>
        <end position="48"/>
    </location>
</feature>
<feature type="compositionally biased region" description="Low complexity" evidence="1">
    <location>
        <begin position="341"/>
        <end position="352"/>
    </location>
</feature>
<protein>
    <submittedName>
        <fullName evidence="2">Uncharacterized protein</fullName>
    </submittedName>
</protein>
<feature type="compositionally biased region" description="Gly residues" evidence="1">
    <location>
        <begin position="1885"/>
        <end position="1899"/>
    </location>
</feature>
<accession>A0A5N4DDZ7</accession>
<feature type="region of interest" description="Disordered" evidence="1">
    <location>
        <begin position="2068"/>
        <end position="2101"/>
    </location>
</feature>
<feature type="region of interest" description="Disordered" evidence="1">
    <location>
        <begin position="2700"/>
        <end position="2956"/>
    </location>
</feature>
<feature type="compositionally biased region" description="Polar residues" evidence="1">
    <location>
        <begin position="730"/>
        <end position="747"/>
    </location>
</feature>
<feature type="compositionally biased region" description="Gly residues" evidence="1">
    <location>
        <begin position="2488"/>
        <end position="2502"/>
    </location>
</feature>
<feature type="compositionally biased region" description="Low complexity" evidence="1">
    <location>
        <begin position="1446"/>
        <end position="1455"/>
    </location>
</feature>
<feature type="compositionally biased region" description="Basic residues" evidence="1">
    <location>
        <begin position="2765"/>
        <end position="2774"/>
    </location>
</feature>
<sequence length="2956" mass="304047">MAGSEGTTGAGGSIFTMTQASEQVRQRNGAHAALSIASSHQPSSAQAQADRHLQRHPGHREERPLKREGKKLECNGAGPGPLKRPSGVQGGREHRLQYQGQRNDSGLRGRRRDHWTSRWRRITGHRTGRGRLVLLPGPGGAGLWDSCQLSQAGGSCPSSGGEQRPPLLQGEEGAEDKWLTVWSGWDHASLCRRVRSNERLGCRFEGHSAGQRECQLEPRGQLSQPAGLSGAPRASALGSGTSGPSPAAASGAPGGTSAEAVGTTGAGGEVTGTAGVPGAGSAATRSVVRVPGRTGASRLVPGATVSSWTASNDSGLRGRRRDHWTSRWRRITGHRTGRGGSSTAGSQVLLPDRGGGPLGQLRQLSQARGQLPHHLEEQRPPLLQGREQADLQVRKERGQVAHRLERLGPRHNERLGCRFEGTQPSSESYQGQRECHVSGGNARDLFRRGADGATSASALAQAQADRRLQRHPGHGRGTSAEAVGTTGAGGEVTGTAGVPGAGSRATEASSGVPGRTGASSAVPGATQRTRSRAGAPGTLDQPLEENHGPQDREERRLVHRGSSAATTRGGCRPVSSAPPLGQLRQVQARGSCPIIWGAATTVAAGSEQADLQVRRSEDKWLTRLSGWDHASICRRVGATSASGVGFEGHSARGDTVSAGGLSGATSASALGSGTSGPSPAAASGAPGGTSAEAVGTTGAGGEVTGTAGVPAQAPGPLKRRPAYREDGASPASTRGNGVISWTASNDSGLRGRRRDHWTSRWRRITGHRTGRGRLVLLPDQGAGGLDSCASCHRLGGSCPIIWRSSDHPDLQVRRSEDKCSTVWSGWDHASLCRRVRSNERLGCRFEGHSAVLWSRIRDSGSASWSRGDNCLSRRAERSDQRLRLRLRHKRTVACSGIRRAREEPGGEVTGTAGVPGAGSRATEASSGVPGRTEHLCSTRGNGVISWTASNDSGLRGRRRDHWTSRWRRITGHRTGRGGRPRWVARCCYRYQGAGPLDSCASCHRLGGSCPIIWRSSDHPDLQVRKERGQVAHRLERLGPRQSLPAWCVGEGHSASSGVVSGTAGVPAGAAGTTVSAGGLSGATSASALGSDKRTVACSGIRGTGGNVPLKRDRNSWSPAAGPGPLKRRPAYQGGREHRLQYQGQRCHQLDCQHDWSPRGRTQGTLTSRWRRITGHRTGRGRLVLLPGPGERGPRDSCASCHRLGGAAPTLESSSDHLAAGVGRSEDKWLTSGAAGTTPVSPASGGVGSRPLSRPLESYQGQRECQLEPRGQLGATSASALGSGTSGPSPAAASGAPGGTDRNRLDPGAGSGPLKRRPAYQGGREHRLQYQGQRCHQLDCQQRLGSPWQAQGPLDQPLEENHGPQDAERRLVHRGRQVLLPDQGSGGSGQLSPAVKARGSCPIIWRSSDHPDLQVRKERGQVAHRLERLGPRQSLPASGVGSRATQPSSGVVSGTAGVPAGAAGTTVSAGGLSGATSASASSGTSGPSPASGIRGTGRTSAEADRKQRSPRRRLPGPEDGSIVCSTRGNGVISWTASNDSGLRGRRRDHWTSRWRRITGHRTGRGRLVLLPDQGAGPLGQLRQLSQARGQLPHHLESSDHRCCRVGNKRTCSGSPSGAAGTTPVSAVGSGATSASGVGSRATSTGARGTTVSAGGLSGATSASALGSGTSGPSPAAASGAPGGTSAEAVGTTGAGGEVTGTAGVPGAGSRATEASSGVPGRTGASSAVPGATVSSAGLPATTRVSVAGAGTTGPAAGGESRATGPGEGGSCCYRDQGSGGLWDSCASCHRLGGSCPIIWRSSDHPDLQVRKERGQVAHRLERLGPRQSLPASGVGSRAHQPSSGVVSGQRDWKDGAGKLSKGGLREETSVRIRAPGGTSAEAVGTTGAGGEVTGTAGVPGAGSRATEASSGVPGRTGASSAVPGATVSSAGLPATTRVSVAGAGTTGPAAGGESRATGPGEGGSARYRDQGSGGLWTAAPAVTGSGQLPHHLEEQRPPLLQEERGQVAHRLERLGPRQSLPASGVGSRATQPSSGVVSGTAGVPAGAAGTTRSDQRLRLRLRHKRTVACSASGAPGGTPLNGRNHRSRSPGAGSRPLKRRPCVPGRTGKIVCSTGQRCHQLDCQQTTRVSWQEPGTTGPAAGGESRATGPGEGGCPPLGPGVLLPDQGSGGSGRCASCHRLGGSCPIIWRSSDHPDLQVRKERDKWLHRLERLDHARLCVGSGATSASAVLWSRIRDSGSASWSRGDNCLSRRLSGRTSASALGSGTSGPSPAAASGAPGGTSAEAVGTTGAGGEVTGTAGVPGAGSRATEASSGVPGRTGASWTASNDSGLRGRRRDHWTSRWRRITATTGREGGSCCYRDQGSGGLWDSCASCHRLGGSCPIIWRSSDHPDLQVRKERGQVAHRLERLGPRQSLPASGVGSRATQPSSGVVSGTAGVPAGAAGTTVSAGGLSGATSASALGSGTSGPSPAAASGAPGGTSAEAVGTTGAGGEVTGTAGVPGAGSRATEASSAYQGGRRIVCSTRATVSSAGLPHDSGLRGRRRATGPAVWRRITGHRTGRGRLVHRWVARCCYRDQGSGGLWDSCASCHRLGAAGPIIWERPPLRQGPGTADLREEGARTSGSPLSGGTTPALRRVRSTSARVSVRGHSAVLWSVQGQRECQLERGDKLSQRAARGATSRLRLGSRHKRTVACSGIRHREGTSAEAVGTTGAGEVKEQEQLESPGEAPGQLKRRRRTRETGHPCSTRGNGVISWTASNDSGLSGRRRDHRTSRGRITGQQSTGERRLVHAGRQGATGPGKRGASGTAAPAVHRLGGSCPSSEEQRPPLLQGREQADLQVRKERRTSGSPSGRWQAPAISAVGQEQRAPRVSVRGPLSRPLESYQGQRECQLEPRDKLDQRLRLGSRHKDRRLHASGPGGTSAKLVGTTEQERGRRSTAEGQRRSAGREQGGKRQG</sequence>
<feature type="region of interest" description="Disordered" evidence="1">
    <location>
        <begin position="2130"/>
        <end position="2155"/>
    </location>
</feature>
<feature type="region of interest" description="Disordered" evidence="1">
    <location>
        <begin position="2404"/>
        <end position="2435"/>
    </location>
</feature>
<feature type="compositionally biased region" description="Low complexity" evidence="1">
    <location>
        <begin position="234"/>
        <end position="263"/>
    </location>
</feature>
<reference evidence="2 3" key="1">
    <citation type="journal article" date="2019" name="Mol. Ecol. Resour.">
        <title>Improving Illumina assemblies with Hi-C and long reads: an example with the North African dromedary.</title>
        <authorList>
            <person name="Elbers J.P."/>
            <person name="Rogers M.F."/>
            <person name="Perelman P.L."/>
            <person name="Proskuryakova A.A."/>
            <person name="Serdyukova N.A."/>
            <person name="Johnson W.E."/>
            <person name="Horin P."/>
            <person name="Corander J."/>
            <person name="Murphy D."/>
            <person name="Burger P.A."/>
        </authorList>
    </citation>
    <scope>NUCLEOTIDE SEQUENCE [LARGE SCALE GENOMIC DNA]</scope>
    <source>
        <strain evidence="2">Drom800</strain>
        <tissue evidence="2">Blood</tissue>
    </source>
</reference>
<feature type="compositionally biased region" description="Basic and acidic residues" evidence="1">
    <location>
        <begin position="2930"/>
        <end position="2956"/>
    </location>
</feature>
<feature type="compositionally biased region" description="Gly residues" evidence="1">
    <location>
        <begin position="1691"/>
        <end position="1705"/>
    </location>
</feature>
<feature type="region of interest" description="Disordered" evidence="1">
    <location>
        <begin position="2459"/>
        <end position="2516"/>
    </location>
</feature>
<feature type="compositionally biased region" description="Gly residues" evidence="1">
    <location>
        <begin position="264"/>
        <end position="278"/>
    </location>
</feature>
<feature type="compositionally biased region" description="Low complexity" evidence="1">
    <location>
        <begin position="2459"/>
        <end position="2487"/>
    </location>
</feature>
<feature type="compositionally biased region" description="Polar residues" evidence="1">
    <location>
        <begin position="2621"/>
        <end position="2630"/>
    </location>
</feature>
<feature type="compositionally biased region" description="Gly residues" evidence="1">
    <location>
        <begin position="486"/>
        <end position="500"/>
    </location>
</feature>
<feature type="compositionally biased region" description="Basic residues" evidence="1">
    <location>
        <begin position="2904"/>
        <end position="2914"/>
    </location>
</feature>
<feature type="compositionally biased region" description="Low complexity" evidence="1">
    <location>
        <begin position="1272"/>
        <end position="1294"/>
    </location>
</feature>